<dbReference type="HOGENOM" id="CLU_2553295_0_0_11"/>
<sequence length="82" mass="9472">MDGLRHHNCRLRSRSYLSFRRDRWDLALRDAYQLEPRCGGRRSVRAPRPGRLASHAVMVLVRQRGRSGTDASSGSGRRPWAR</sequence>
<accession>Q0RLK8</accession>
<dbReference type="Proteomes" id="UP000000657">
    <property type="component" value="Chromosome"/>
</dbReference>
<feature type="region of interest" description="Disordered" evidence="1">
    <location>
        <begin position="63"/>
        <end position="82"/>
    </location>
</feature>
<evidence type="ECO:0000313" key="3">
    <source>
        <dbReference type="Proteomes" id="UP000000657"/>
    </source>
</evidence>
<dbReference type="AlphaFoldDB" id="Q0RLK8"/>
<dbReference type="STRING" id="326424.FRAAL2952"/>
<evidence type="ECO:0000313" key="2">
    <source>
        <dbReference type="EMBL" id="CAJ61596.1"/>
    </source>
</evidence>
<proteinExistence type="predicted"/>
<gene>
    <name evidence="2" type="ordered locus">FRAAL2952</name>
</gene>
<dbReference type="EMBL" id="CT573213">
    <property type="protein sequence ID" value="CAJ61596.1"/>
    <property type="molecule type" value="Genomic_DNA"/>
</dbReference>
<dbReference type="KEGG" id="fal:FRAAL2952"/>
<evidence type="ECO:0000256" key="1">
    <source>
        <dbReference type="SAM" id="MobiDB-lite"/>
    </source>
</evidence>
<protein>
    <submittedName>
        <fullName evidence="2">Uncharacterized protein</fullName>
    </submittedName>
</protein>
<name>Q0RLK8_FRAAA</name>
<organism evidence="2 3">
    <name type="scientific">Frankia alni (strain DSM 45986 / CECT 9034 / ACN14a)</name>
    <dbReference type="NCBI Taxonomy" id="326424"/>
    <lineage>
        <taxon>Bacteria</taxon>
        <taxon>Bacillati</taxon>
        <taxon>Actinomycetota</taxon>
        <taxon>Actinomycetes</taxon>
        <taxon>Frankiales</taxon>
        <taxon>Frankiaceae</taxon>
        <taxon>Frankia</taxon>
    </lineage>
</organism>
<reference evidence="2 3" key="1">
    <citation type="journal article" date="2007" name="Genome Res.">
        <title>Genome characteristics of facultatively symbiotic Frankia sp. strains reflect host range and host plant biogeography.</title>
        <authorList>
            <person name="Normand P."/>
            <person name="Lapierre P."/>
            <person name="Tisa L.S."/>
            <person name="Gogarten J.P."/>
            <person name="Alloisio N."/>
            <person name="Bagnarol E."/>
            <person name="Bassi C.A."/>
            <person name="Berry A.M."/>
            <person name="Bickhart D.M."/>
            <person name="Choisne N."/>
            <person name="Couloux A."/>
            <person name="Cournoyer B."/>
            <person name="Cruveiller S."/>
            <person name="Daubin V."/>
            <person name="Demange N."/>
            <person name="Francino M.P."/>
            <person name="Goltsman E."/>
            <person name="Huang Y."/>
            <person name="Kopp O.R."/>
            <person name="Labarre L."/>
            <person name="Lapidus A."/>
            <person name="Lavire C."/>
            <person name="Marechal J."/>
            <person name="Martinez M."/>
            <person name="Mastronunzio J.E."/>
            <person name="Mullin B.C."/>
            <person name="Niemann J."/>
            <person name="Pujic P."/>
            <person name="Rawnsley T."/>
            <person name="Rouy Z."/>
            <person name="Schenowitz C."/>
            <person name="Sellstedt A."/>
            <person name="Tavares F."/>
            <person name="Tomkins J.P."/>
            <person name="Vallenet D."/>
            <person name="Valverde C."/>
            <person name="Wall L.G."/>
            <person name="Wang Y."/>
            <person name="Medigue C."/>
            <person name="Benson D.R."/>
        </authorList>
    </citation>
    <scope>NUCLEOTIDE SEQUENCE [LARGE SCALE GENOMIC DNA]</scope>
    <source>
        <strain evidence="3">DSM 45986 / CECT 9034 / ACN14a</strain>
    </source>
</reference>
<keyword evidence="3" id="KW-1185">Reference proteome</keyword>